<dbReference type="STRING" id="1618356.UU93_C0036G0005"/>
<evidence type="ECO:0000313" key="2">
    <source>
        <dbReference type="EMBL" id="KKS30508.1"/>
    </source>
</evidence>
<protein>
    <submittedName>
        <fullName evidence="2">FeS assembly protein SufD</fullName>
    </submittedName>
</protein>
<dbReference type="InterPro" id="IPR055346">
    <property type="entry name" value="Fe-S_cluster_assembly_SufBD"/>
</dbReference>
<feature type="domain" description="SUF system FeS cluster assembly SufBD core" evidence="1">
    <location>
        <begin position="13"/>
        <end position="130"/>
    </location>
</feature>
<dbReference type="AlphaFoldDB" id="A0A0G1AZ12"/>
<reference evidence="2 3" key="1">
    <citation type="journal article" date="2015" name="Nature">
        <title>rRNA introns, odd ribosomes, and small enigmatic genomes across a large radiation of phyla.</title>
        <authorList>
            <person name="Brown C.T."/>
            <person name="Hug L.A."/>
            <person name="Thomas B.C."/>
            <person name="Sharon I."/>
            <person name="Castelle C.J."/>
            <person name="Singh A."/>
            <person name="Wilkins M.J."/>
            <person name="Williams K.H."/>
            <person name="Banfield J.F."/>
        </authorList>
    </citation>
    <scope>NUCLEOTIDE SEQUENCE [LARGE SCALE GENOMIC DNA]</scope>
</reference>
<comment type="caution">
    <text evidence="2">The sequence shown here is derived from an EMBL/GenBank/DDBJ whole genome shotgun (WGS) entry which is preliminary data.</text>
</comment>
<evidence type="ECO:0000259" key="1">
    <source>
        <dbReference type="Pfam" id="PF01458"/>
    </source>
</evidence>
<dbReference type="Proteomes" id="UP000034160">
    <property type="component" value="Unassembled WGS sequence"/>
</dbReference>
<proteinExistence type="predicted"/>
<dbReference type="Pfam" id="PF01458">
    <property type="entry name" value="SUFBD_core"/>
    <property type="match status" value="1"/>
</dbReference>
<dbReference type="PANTHER" id="PTHR43575:SF1">
    <property type="entry name" value="PROTEIN ABCI7, CHLOROPLASTIC"/>
    <property type="match status" value="1"/>
</dbReference>
<organism evidence="2 3">
    <name type="scientific">Candidatus Amesbacteria bacterium GW2011_GWA2_42_12</name>
    <dbReference type="NCBI Taxonomy" id="1618356"/>
    <lineage>
        <taxon>Bacteria</taxon>
        <taxon>Candidatus Amesiibacteriota</taxon>
    </lineage>
</organism>
<name>A0A0G1AZ12_9BACT</name>
<dbReference type="GO" id="GO:0016226">
    <property type="term" value="P:iron-sulfur cluster assembly"/>
    <property type="evidence" value="ECO:0007669"/>
    <property type="project" value="InterPro"/>
</dbReference>
<dbReference type="EMBL" id="LCCN01000036">
    <property type="protein sequence ID" value="KKS30508.1"/>
    <property type="molecule type" value="Genomic_DNA"/>
</dbReference>
<accession>A0A0G1AZ12</accession>
<evidence type="ECO:0000313" key="3">
    <source>
        <dbReference type="Proteomes" id="UP000034160"/>
    </source>
</evidence>
<dbReference type="InterPro" id="IPR000825">
    <property type="entry name" value="SUF_FeS_clus_asmbl_SufBD_core"/>
</dbReference>
<sequence>MKKIVDVSNKTGELEIILNKKGMELEIVGRFQTYGSEVKELNIRIVHRAPHTTANTTLKGVAWDTSQLKLSGTIIIEKSAQQTQSFLRENILLLSPEAKAEAIPNLEILANDVKCSHAATISNISEEQVFTFLKSGKSIPSFIHVWISWVVNTAQIKKFTSKFFTSDDCFPN</sequence>
<gene>
    <name evidence="2" type="ORF">UU93_C0036G0005</name>
</gene>
<dbReference type="InterPro" id="IPR037284">
    <property type="entry name" value="SUF_FeS_clus_asmbl_SufBD_sf"/>
</dbReference>
<dbReference type="SUPFAM" id="SSF101960">
    <property type="entry name" value="Stabilizer of iron transporter SufD"/>
    <property type="match status" value="1"/>
</dbReference>
<dbReference type="PANTHER" id="PTHR43575">
    <property type="entry name" value="PROTEIN ABCI7, CHLOROPLASTIC"/>
    <property type="match status" value="1"/>
</dbReference>